<proteinExistence type="predicted"/>
<sequence>MKTTIALPLLCSLWLALPVCAGQTYFNSSGGQLNVGWQDREGKAQQLSYRLEAGKLPPLIAYRPARMQEEVLQSLLQQAELEFPEVQFSLSRPSLALSLKSRNADKAREASLWVKPEQARLEAEWLKQHYFQPFTPPDGQPAIKQDHVRIALESRAELAPLAEQLEQEGATETEARQKAVTHMLDFVQAIPYQLLDSQSGRSGKGFLTPRQVLEQNRGDCDSKVTLMAALLAQLFPDLKQAMVFVPGHALLGVALPAQAGEATLSWEGETYLLLEPTGPAPLPPGQLAPSSRVLVESGQLSVQPVRTEEAG</sequence>
<dbReference type="GeneID" id="97219875"/>
<comment type="caution">
    <text evidence="3">The sequence shown here is derived from an EMBL/GenBank/DDBJ whole genome shotgun (WGS) entry which is preliminary data.</text>
</comment>
<organism evidence="3 4">
    <name type="scientific">Aeromonas bivalvium</name>
    <dbReference type="NCBI Taxonomy" id="440079"/>
    <lineage>
        <taxon>Bacteria</taxon>
        <taxon>Pseudomonadati</taxon>
        <taxon>Pseudomonadota</taxon>
        <taxon>Gammaproteobacteria</taxon>
        <taxon>Aeromonadales</taxon>
        <taxon>Aeromonadaceae</taxon>
        <taxon>Aeromonas</taxon>
    </lineage>
</organism>
<keyword evidence="2" id="KW-0732">Signal</keyword>
<feature type="signal peptide" evidence="2">
    <location>
        <begin position="1"/>
        <end position="21"/>
    </location>
</feature>
<name>A0ABW9GQ00_9GAMM</name>
<accession>A0ABW9GQ00</accession>
<protein>
    <submittedName>
        <fullName evidence="3">Transglutaminase domain-containing protein</fullName>
    </submittedName>
</protein>
<evidence type="ECO:0000313" key="3">
    <source>
        <dbReference type="EMBL" id="MFM4892659.1"/>
    </source>
</evidence>
<evidence type="ECO:0000256" key="1">
    <source>
        <dbReference type="SAM" id="MobiDB-lite"/>
    </source>
</evidence>
<feature type="chain" id="PRO_5046481757" evidence="2">
    <location>
        <begin position="22"/>
        <end position="311"/>
    </location>
</feature>
<evidence type="ECO:0000313" key="4">
    <source>
        <dbReference type="Proteomes" id="UP001630969"/>
    </source>
</evidence>
<keyword evidence="4" id="KW-1185">Reference proteome</keyword>
<dbReference type="RefSeq" id="WP_408789139.1">
    <property type="nucleotide sequence ID" value="NZ_JBGXBU010000002.1"/>
</dbReference>
<evidence type="ECO:0000256" key="2">
    <source>
        <dbReference type="SAM" id="SignalP"/>
    </source>
</evidence>
<dbReference type="EMBL" id="JBGXBU010000002">
    <property type="protein sequence ID" value="MFM4892659.1"/>
    <property type="molecule type" value="Genomic_DNA"/>
</dbReference>
<reference evidence="3 4" key="1">
    <citation type="submission" date="2024-09" db="EMBL/GenBank/DDBJ databases">
        <title>Aeromonas strains Genome sequencing and assembly.</title>
        <authorList>
            <person name="Hu X."/>
            <person name="Tang B."/>
        </authorList>
    </citation>
    <scope>NUCLEOTIDE SEQUENCE [LARGE SCALE GENOMIC DNA]</scope>
    <source>
        <strain evidence="3 4">NB23SCDHY001</strain>
    </source>
</reference>
<gene>
    <name evidence="3" type="ORF">ACEUDJ_07210</name>
</gene>
<dbReference type="Proteomes" id="UP001630969">
    <property type="component" value="Unassembled WGS sequence"/>
</dbReference>
<feature type="region of interest" description="Disordered" evidence="1">
    <location>
        <begin position="281"/>
        <end position="311"/>
    </location>
</feature>